<dbReference type="PIRSF" id="PIRSF008502">
    <property type="entry name" value="UCP008502"/>
    <property type="match status" value="1"/>
</dbReference>
<dbReference type="PANTHER" id="PTHR36439">
    <property type="entry name" value="BLL4334 PROTEIN"/>
    <property type="match status" value="1"/>
</dbReference>
<evidence type="ECO:0000313" key="1">
    <source>
        <dbReference type="EMBL" id="RLY04790.1"/>
    </source>
</evidence>
<dbReference type="Proteomes" id="UP000279194">
    <property type="component" value="Unassembled WGS sequence"/>
</dbReference>
<dbReference type="RefSeq" id="WP_121834630.1">
    <property type="nucleotide sequence ID" value="NZ_CP163513.1"/>
</dbReference>
<reference evidence="1 2" key="1">
    <citation type="submission" date="2018-10" db="EMBL/GenBank/DDBJ databases">
        <title>Streptococcus hillyeri sp. nov., isolated from equine tracheal sample.</title>
        <authorList>
            <person name="Macfadyen A.C."/>
            <person name="Waller A."/>
            <person name="Paterson G.K."/>
        </authorList>
    </citation>
    <scope>NUCLEOTIDE SEQUENCE [LARGE SCALE GENOMIC DNA]</scope>
    <source>
        <strain evidence="1 2">28462</strain>
    </source>
</reference>
<dbReference type="Pfam" id="PF08002">
    <property type="entry name" value="DUF1697"/>
    <property type="match status" value="1"/>
</dbReference>
<dbReference type="AlphaFoldDB" id="A0A3L9E0X8"/>
<dbReference type="OrthoDB" id="9806494at2"/>
<name>A0A3L9E0X8_9STRE</name>
<gene>
    <name evidence="1" type="ORF">EAF07_02010</name>
</gene>
<dbReference type="Gene3D" id="3.30.70.1280">
    <property type="entry name" value="SP0830-like domains"/>
    <property type="match status" value="1"/>
</dbReference>
<dbReference type="PANTHER" id="PTHR36439:SF1">
    <property type="entry name" value="DUF1697 DOMAIN-CONTAINING PROTEIN"/>
    <property type="match status" value="1"/>
</dbReference>
<protein>
    <submittedName>
        <fullName evidence="1">DUF1697 domain-containing protein</fullName>
    </submittedName>
</protein>
<organism evidence="1 2">
    <name type="scientific">Streptococcus hillyeri</name>
    <dbReference type="NCBI Taxonomy" id="2282420"/>
    <lineage>
        <taxon>Bacteria</taxon>
        <taxon>Bacillati</taxon>
        <taxon>Bacillota</taxon>
        <taxon>Bacilli</taxon>
        <taxon>Lactobacillales</taxon>
        <taxon>Streptococcaceae</taxon>
        <taxon>Streptococcus</taxon>
    </lineage>
</organism>
<keyword evidence="2" id="KW-1185">Reference proteome</keyword>
<dbReference type="InterPro" id="IPR012545">
    <property type="entry name" value="DUF1697"/>
</dbReference>
<dbReference type="EMBL" id="RCVM01000002">
    <property type="protein sequence ID" value="RLY04790.1"/>
    <property type="molecule type" value="Genomic_DNA"/>
</dbReference>
<dbReference type="SUPFAM" id="SSF160379">
    <property type="entry name" value="SP0830-like"/>
    <property type="match status" value="1"/>
</dbReference>
<sequence length="179" mass="20841">MQRYLLLLRGINLGKQNKVIMPELREQLEKIGLEEVSSYINTGNLFFSSEENQSDIEKKITDVLSLHYDFSIPFVVIERSLILTESLPIWWEDSAKRKDALFYLPGTTKQTIEALIEDWELVDEDFLIGETALFWRVREEANAKQTAHSKKIMTKPFNQMVTLRNANTFNKLISLAKEK</sequence>
<evidence type="ECO:0000313" key="2">
    <source>
        <dbReference type="Proteomes" id="UP000279194"/>
    </source>
</evidence>
<dbReference type="Gene3D" id="3.30.70.1260">
    <property type="entry name" value="bacterial protein sp0830 like"/>
    <property type="match status" value="1"/>
</dbReference>
<comment type="caution">
    <text evidence="1">The sequence shown here is derived from an EMBL/GenBank/DDBJ whole genome shotgun (WGS) entry which is preliminary data.</text>
</comment>
<proteinExistence type="predicted"/>
<accession>A0A3L9E0X8</accession>